<evidence type="ECO:0000259" key="1">
    <source>
        <dbReference type="PROSITE" id="PS50006"/>
    </source>
</evidence>
<dbReference type="Gene3D" id="2.60.200.20">
    <property type="match status" value="1"/>
</dbReference>
<dbReference type="InterPro" id="IPR050923">
    <property type="entry name" value="Cell_Proc_Reg/RNA_Proc"/>
</dbReference>
<dbReference type="InterPro" id="IPR008984">
    <property type="entry name" value="SMAD_FHA_dom_sf"/>
</dbReference>
<dbReference type="InterPro" id="IPR000253">
    <property type="entry name" value="FHA_dom"/>
</dbReference>
<evidence type="ECO:0000313" key="2">
    <source>
        <dbReference type="EMBL" id="MEA5444885.1"/>
    </source>
</evidence>
<accession>A0AAP6MKX5</accession>
<dbReference type="EMBL" id="JAYGII010000004">
    <property type="protein sequence ID" value="MEA5444885.1"/>
    <property type="molecule type" value="Genomic_DNA"/>
</dbReference>
<feature type="domain" description="FHA" evidence="1">
    <location>
        <begin position="29"/>
        <end position="78"/>
    </location>
</feature>
<gene>
    <name evidence="2" type="ORF">VCB98_03525</name>
</gene>
<dbReference type="CDD" id="cd00060">
    <property type="entry name" value="FHA"/>
    <property type="match status" value="1"/>
</dbReference>
<dbReference type="Gene3D" id="3.30.450.40">
    <property type="match status" value="1"/>
</dbReference>
<dbReference type="Pfam" id="PF13492">
    <property type="entry name" value="GAF_3"/>
    <property type="match status" value="1"/>
</dbReference>
<dbReference type="AlphaFoldDB" id="A0AAP6MKX5"/>
<evidence type="ECO:0000313" key="3">
    <source>
        <dbReference type="Proteomes" id="UP001302316"/>
    </source>
</evidence>
<dbReference type="PANTHER" id="PTHR23308">
    <property type="entry name" value="NUCLEAR INHIBITOR OF PROTEIN PHOSPHATASE-1"/>
    <property type="match status" value="1"/>
</dbReference>
<name>A0AAP6MKX5_9GAMM</name>
<dbReference type="InterPro" id="IPR003018">
    <property type="entry name" value="GAF"/>
</dbReference>
<dbReference type="PROSITE" id="PS50006">
    <property type="entry name" value="FHA_DOMAIN"/>
    <property type="match status" value="1"/>
</dbReference>
<proteinExistence type="predicted"/>
<protein>
    <submittedName>
        <fullName evidence="2">FHA domain-containing protein</fullName>
    </submittedName>
</protein>
<keyword evidence="3" id="KW-1185">Reference proteome</keyword>
<dbReference type="RefSeq" id="WP_346050517.1">
    <property type="nucleotide sequence ID" value="NZ_JAYGII010000004.1"/>
</dbReference>
<dbReference type="SUPFAM" id="SSF49879">
    <property type="entry name" value="SMAD/FHA domain"/>
    <property type="match status" value="1"/>
</dbReference>
<organism evidence="2 3">
    <name type="scientific">Natronospira elongata</name>
    <dbReference type="NCBI Taxonomy" id="3110268"/>
    <lineage>
        <taxon>Bacteria</taxon>
        <taxon>Pseudomonadati</taxon>
        <taxon>Pseudomonadota</taxon>
        <taxon>Gammaproteobacteria</taxon>
        <taxon>Natronospirales</taxon>
        <taxon>Natronospiraceae</taxon>
        <taxon>Natronospira</taxon>
    </lineage>
</organism>
<dbReference type="SMART" id="SM00240">
    <property type="entry name" value="FHA"/>
    <property type="match status" value="1"/>
</dbReference>
<comment type="caution">
    <text evidence="2">The sequence shown here is derived from an EMBL/GenBank/DDBJ whole genome shotgun (WGS) entry which is preliminary data.</text>
</comment>
<reference evidence="2 3" key="1">
    <citation type="submission" date="2023-12" db="EMBL/GenBank/DDBJ databases">
        <title>Whole-genome sequencing of halo(alkali)philic microorganisms from hypersaline lakes.</title>
        <authorList>
            <person name="Sorokin D.Y."/>
            <person name="Merkel A.Y."/>
            <person name="Messina E."/>
            <person name="Yakimov M."/>
        </authorList>
    </citation>
    <scope>NUCLEOTIDE SEQUENCE [LARGE SCALE GENOMIC DNA]</scope>
    <source>
        <strain evidence="2 3">AB-CW1</strain>
    </source>
</reference>
<dbReference type="Proteomes" id="UP001302316">
    <property type="component" value="Unassembled WGS sequence"/>
</dbReference>
<sequence length="291" mass="31609">MNQALGARLSVYGRDGATVRHRISGKADVSLGRNPACDIVIDDPRVSRRHLRIHVRDGGWWLEDLGSKNGTRLDGRLVLEAALPDAGWLSLGGVPIAWSRDDESGDIPPARRRRTAMMLERPLRDLSDARQLLSDSLRGMMELVEARACSLWLRQAGGELVVMSDLEETTAPDDEAKRLCRQAASIGEAVYQLPSDQDVGKGHVAIPLVVAERLIGLVVLAGERVPGARNRLDRELLEGLAAQAGLAASGLLLRDEILALGTPPPAHATEIGNDSPLQRLLKQVFPAYRQS</sequence>
<dbReference type="InterPro" id="IPR029016">
    <property type="entry name" value="GAF-like_dom_sf"/>
</dbReference>
<dbReference type="Pfam" id="PF00498">
    <property type="entry name" value="FHA"/>
    <property type="match status" value="1"/>
</dbReference>
<dbReference type="SUPFAM" id="SSF55781">
    <property type="entry name" value="GAF domain-like"/>
    <property type="match status" value="1"/>
</dbReference>